<dbReference type="AlphaFoldDB" id="A0A1I5ADC1"/>
<evidence type="ECO:0000313" key="5">
    <source>
        <dbReference type="EMBL" id="SFN60413.1"/>
    </source>
</evidence>
<evidence type="ECO:0000259" key="4">
    <source>
        <dbReference type="Pfam" id="PF07804"/>
    </source>
</evidence>
<evidence type="ECO:0000256" key="2">
    <source>
        <dbReference type="ARBA" id="ARBA00022679"/>
    </source>
</evidence>
<proteinExistence type="inferred from homology"/>
<dbReference type="Proteomes" id="UP000199564">
    <property type="component" value="Unassembled WGS sequence"/>
</dbReference>
<dbReference type="InterPro" id="IPR012893">
    <property type="entry name" value="HipA-like_C"/>
</dbReference>
<dbReference type="GO" id="GO:0005829">
    <property type="term" value="C:cytosol"/>
    <property type="evidence" value="ECO:0007669"/>
    <property type="project" value="TreeGrafter"/>
</dbReference>
<dbReference type="STRING" id="226506.SAMN04488519_101111"/>
<evidence type="ECO:0000256" key="3">
    <source>
        <dbReference type="ARBA" id="ARBA00022777"/>
    </source>
</evidence>
<keyword evidence="2" id="KW-0808">Transferase</keyword>
<dbReference type="PANTHER" id="PTHR37419:SF1">
    <property type="entry name" value="SERINE_THREONINE-PROTEIN KINASE TOXIN HIPA"/>
    <property type="match status" value="1"/>
</dbReference>
<feature type="domain" description="HipA-like C-terminal" evidence="4">
    <location>
        <begin position="56"/>
        <end position="279"/>
    </location>
</feature>
<evidence type="ECO:0000313" key="6">
    <source>
        <dbReference type="Proteomes" id="UP000199564"/>
    </source>
</evidence>
<accession>A0A1I5ADC1</accession>
<protein>
    <submittedName>
        <fullName evidence="5">Serine/threonine-protein kinase HipA</fullName>
    </submittedName>
</protein>
<organism evidence="5 6">
    <name type="scientific">Algoriphagus ornithinivorans</name>
    <dbReference type="NCBI Taxonomy" id="226506"/>
    <lineage>
        <taxon>Bacteria</taxon>
        <taxon>Pseudomonadati</taxon>
        <taxon>Bacteroidota</taxon>
        <taxon>Cytophagia</taxon>
        <taxon>Cytophagales</taxon>
        <taxon>Cyclobacteriaceae</taxon>
        <taxon>Algoriphagus</taxon>
    </lineage>
</organism>
<dbReference type="EMBL" id="FOVW01000001">
    <property type="protein sequence ID" value="SFN60413.1"/>
    <property type="molecule type" value="Genomic_DNA"/>
</dbReference>
<sequence length="315" mass="36003">MNFCLACNRALNGESQYHQKCLKDFWKEDEPILSLNLDLANIKELARENISQRIIVTGVQPKLSLGFIEEKKEKRLTIVGALNGKYILKPPFDLYPQMPEIEALSMLMAKEAGIETVPFLLIPLLGGELAYLTKRIDRSPTNKKFPMEDACQFTGRLTEHKYRGSYEQIAKAIINFSHNPLLEVVKFYQQVIVSFLIGNNDMHFKNFSLIAFKKGEYQLSPAYDMIATSLLIKDDPEELALNLNGKKRKLSREDFNNAMSKSSIPAKAIENLWGRVESGIQSWSEIIDKSFLTKTTKLEFSYLIQERADRLGLKL</sequence>
<evidence type="ECO:0000256" key="1">
    <source>
        <dbReference type="ARBA" id="ARBA00010164"/>
    </source>
</evidence>
<name>A0A1I5ADC1_9BACT</name>
<comment type="similarity">
    <text evidence="1">Belongs to the HipA Ser/Thr kinase family.</text>
</comment>
<reference evidence="6" key="1">
    <citation type="submission" date="2016-10" db="EMBL/GenBank/DDBJ databases">
        <authorList>
            <person name="Varghese N."/>
            <person name="Submissions S."/>
        </authorList>
    </citation>
    <scope>NUCLEOTIDE SEQUENCE [LARGE SCALE GENOMIC DNA]</scope>
    <source>
        <strain evidence="6">DSM 15282</strain>
    </source>
</reference>
<keyword evidence="3 5" id="KW-0418">Kinase</keyword>
<dbReference type="GO" id="GO:0004674">
    <property type="term" value="F:protein serine/threonine kinase activity"/>
    <property type="evidence" value="ECO:0007669"/>
    <property type="project" value="TreeGrafter"/>
</dbReference>
<gene>
    <name evidence="5" type="ORF">SAMN04488519_101111</name>
</gene>
<dbReference type="Pfam" id="PF07804">
    <property type="entry name" value="HipA_C"/>
    <property type="match status" value="1"/>
</dbReference>
<keyword evidence="6" id="KW-1185">Reference proteome</keyword>
<dbReference type="RefSeq" id="WP_091648798.1">
    <property type="nucleotide sequence ID" value="NZ_FOVW01000001.1"/>
</dbReference>
<dbReference type="PANTHER" id="PTHR37419">
    <property type="entry name" value="SERINE/THREONINE-PROTEIN KINASE TOXIN HIPA"/>
    <property type="match status" value="1"/>
</dbReference>
<dbReference type="InterPro" id="IPR052028">
    <property type="entry name" value="HipA_Ser/Thr_kinase"/>
</dbReference>
<dbReference type="Gene3D" id="1.10.1070.20">
    <property type="match status" value="1"/>
</dbReference>